<reference evidence="3 4" key="1">
    <citation type="submission" date="2016-07" db="EMBL/GenBank/DDBJ databases">
        <title>Pervasive Adenine N6-methylation of Active Genes in Fungi.</title>
        <authorList>
            <consortium name="DOE Joint Genome Institute"/>
            <person name="Mondo S.J."/>
            <person name="Dannebaum R.O."/>
            <person name="Kuo R.C."/>
            <person name="Labutti K."/>
            <person name="Haridas S."/>
            <person name="Kuo A."/>
            <person name="Salamov A."/>
            <person name="Ahrendt S.R."/>
            <person name="Lipzen A."/>
            <person name="Sullivan W."/>
            <person name="Andreopoulos W.B."/>
            <person name="Clum A."/>
            <person name="Lindquist E."/>
            <person name="Daum C."/>
            <person name="Ramamoorthy G.K."/>
            <person name="Gryganskyi A."/>
            <person name="Culley D."/>
            <person name="Magnuson J.K."/>
            <person name="James T.Y."/>
            <person name="O'Malley M.A."/>
            <person name="Stajich J.E."/>
            <person name="Spatafora J.W."/>
            <person name="Visel A."/>
            <person name="Grigoriev I.V."/>
        </authorList>
    </citation>
    <scope>NUCLEOTIDE SEQUENCE [LARGE SCALE GENOMIC DNA]</scope>
    <source>
        <strain evidence="3 4">CBS 931.73</strain>
    </source>
</reference>
<comment type="caution">
    <text evidence="3">The sequence shown here is derived from an EMBL/GenBank/DDBJ whole genome shotgun (WGS) entry which is preliminary data.</text>
</comment>
<feature type="compositionally biased region" description="Gly residues" evidence="1">
    <location>
        <begin position="226"/>
        <end position="239"/>
    </location>
</feature>
<evidence type="ECO:0000259" key="2">
    <source>
        <dbReference type="PROSITE" id="PS00028"/>
    </source>
</evidence>
<dbReference type="InterPro" id="IPR013087">
    <property type="entry name" value="Znf_C2H2_type"/>
</dbReference>
<proteinExistence type="predicted"/>
<dbReference type="AlphaFoldDB" id="A0A1Y1Y180"/>
<dbReference type="EMBL" id="MCFE01000308">
    <property type="protein sequence ID" value="ORX91760.1"/>
    <property type="molecule type" value="Genomic_DNA"/>
</dbReference>
<feature type="non-terminal residue" evidence="3">
    <location>
        <position position="1"/>
    </location>
</feature>
<dbReference type="PANTHER" id="PTHR21354">
    <property type="entry name" value="ZINC FINGER PROTEIN 511"/>
    <property type="match status" value="1"/>
</dbReference>
<feature type="domain" description="C2H2-type" evidence="2">
    <location>
        <begin position="122"/>
        <end position="145"/>
    </location>
</feature>
<dbReference type="PROSITE" id="PS00028">
    <property type="entry name" value="ZINC_FINGER_C2H2_1"/>
    <property type="match status" value="2"/>
</dbReference>
<dbReference type="Gene3D" id="3.30.160.60">
    <property type="entry name" value="Classic Zinc Finger"/>
    <property type="match status" value="1"/>
</dbReference>
<dbReference type="OrthoDB" id="18440at2759"/>
<evidence type="ECO:0000256" key="1">
    <source>
        <dbReference type="SAM" id="MobiDB-lite"/>
    </source>
</evidence>
<evidence type="ECO:0000313" key="3">
    <source>
        <dbReference type="EMBL" id="ORX91760.1"/>
    </source>
</evidence>
<organism evidence="3 4">
    <name type="scientific">Basidiobolus meristosporus CBS 931.73</name>
    <dbReference type="NCBI Taxonomy" id="1314790"/>
    <lineage>
        <taxon>Eukaryota</taxon>
        <taxon>Fungi</taxon>
        <taxon>Fungi incertae sedis</taxon>
        <taxon>Zoopagomycota</taxon>
        <taxon>Entomophthoromycotina</taxon>
        <taxon>Basidiobolomycetes</taxon>
        <taxon>Basidiobolales</taxon>
        <taxon>Basidiobolaceae</taxon>
        <taxon>Basidiobolus</taxon>
    </lineage>
</organism>
<gene>
    <name evidence="3" type="ORF">K493DRAFT_48379</name>
</gene>
<dbReference type="PANTHER" id="PTHR21354:SF0">
    <property type="entry name" value="ZINC FINGER PROTEIN 511"/>
    <property type="match status" value="1"/>
</dbReference>
<feature type="region of interest" description="Disordered" evidence="1">
    <location>
        <begin position="226"/>
        <end position="250"/>
    </location>
</feature>
<feature type="domain" description="C2H2-type" evidence="2">
    <location>
        <begin position="84"/>
        <end position="105"/>
    </location>
</feature>
<accession>A0A1Y1Y180</accession>
<dbReference type="InParanoid" id="A0A1Y1Y180"/>
<name>A0A1Y1Y180_9FUNG</name>
<dbReference type="SMART" id="SM00355">
    <property type="entry name" value="ZnF_C2H2"/>
    <property type="match status" value="3"/>
</dbReference>
<sequence>YVPRRRRIAPEDNFFVEGNLEARGCWLSKHARIPDEEIERTVAQLTKEASLTLACHVPPCNGRLVYPHNAAYEAHYEAVHKHVCHDCSKTFPGSRWLDLHLEERHDPIFKIRSERGEKLYRCFVMDCERRFSEPRKRRLHLIEKHKYPKSFNFRIVQTGLTKRWKAPKSGRSHKKTSAMEIVEPEITTDSTSDDMDIVELTSSMNSLRIPKNICFGRGAKTGGWFGRGGGIGKKGGGKGNVSDPKQNSST</sequence>
<dbReference type="Proteomes" id="UP000193498">
    <property type="component" value="Unassembled WGS sequence"/>
</dbReference>
<dbReference type="STRING" id="1314790.A0A1Y1Y180"/>
<dbReference type="InterPro" id="IPR039258">
    <property type="entry name" value="ZNF511"/>
</dbReference>
<protein>
    <recommendedName>
        <fullName evidence="2">C2H2-type domain-containing protein</fullName>
    </recommendedName>
</protein>
<keyword evidence="4" id="KW-1185">Reference proteome</keyword>
<evidence type="ECO:0000313" key="4">
    <source>
        <dbReference type="Proteomes" id="UP000193498"/>
    </source>
</evidence>